<sequence>MFFLKVLKNLHFNKIISEVSIKFSIKQLLIRFLLSVLRGFVRLKQSTRQVGWFFTRPFLNLVRFLFKWLGLPIYRLSFFLRRHFARLYNPAKNRFLFIFTNRYVFHAAIVTVAAVTSVINIQAGEVRAETFGSQSLLFGIVNNDTSVLVDEVSSARMDSLAPVIYSDIYSISAKDTEIDLLYEGQLAIVSESGAIATPTISESGESVAARGTTINYTVKEGDVLGAIAEKYGLNLNTILWANSLTYRSTIRPGQTLVVPPTDGVLYSVKNGDTLSSIAKKYNTTTDKIMAFNSLSSGGALQISQSLMLPDATPPTSAPVSYTAPASSIFTGTRGATAPAAATGSWIWPTDLCTITQYYNGWSHFGLDIDGDYINNIYTTRAGTVVRASWFDGYGNCVDVDHGGGYITRYGHLSKFFVSVGDVVGAGEALGKMGTTGRSTGTHLHFEIIQSGSRLNPLNFIRCK</sequence>
<dbReference type="AlphaFoldDB" id="A0A0G1LN05"/>
<dbReference type="SUPFAM" id="SSF51261">
    <property type="entry name" value="Duplicated hybrid motif"/>
    <property type="match status" value="1"/>
</dbReference>
<accession>A0A0G1LN05</accession>
<dbReference type="SUPFAM" id="SSF54106">
    <property type="entry name" value="LysM domain"/>
    <property type="match status" value="1"/>
</dbReference>
<dbReference type="Proteomes" id="UP000034154">
    <property type="component" value="Unassembled WGS sequence"/>
</dbReference>
<feature type="domain" description="LysM" evidence="1">
    <location>
        <begin position="214"/>
        <end position="258"/>
    </location>
</feature>
<dbReference type="PANTHER" id="PTHR21666:SF270">
    <property type="entry name" value="MUREIN HYDROLASE ACTIVATOR ENVC"/>
    <property type="match status" value="1"/>
</dbReference>
<dbReference type="PANTHER" id="PTHR21666">
    <property type="entry name" value="PEPTIDASE-RELATED"/>
    <property type="match status" value="1"/>
</dbReference>
<dbReference type="CDD" id="cd00118">
    <property type="entry name" value="LysM"/>
    <property type="match status" value="2"/>
</dbReference>
<dbReference type="Gene3D" id="3.10.350.10">
    <property type="entry name" value="LysM domain"/>
    <property type="match status" value="2"/>
</dbReference>
<dbReference type="Gene3D" id="2.70.70.10">
    <property type="entry name" value="Glucose Permease (Domain IIA)"/>
    <property type="match status" value="1"/>
</dbReference>
<reference evidence="2 3" key="1">
    <citation type="journal article" date="2015" name="Nature">
        <title>rRNA introns, odd ribosomes, and small enigmatic genomes across a large radiation of phyla.</title>
        <authorList>
            <person name="Brown C.T."/>
            <person name="Hug L.A."/>
            <person name="Thomas B.C."/>
            <person name="Sharon I."/>
            <person name="Castelle C.J."/>
            <person name="Singh A."/>
            <person name="Wilkins M.J."/>
            <person name="Williams K.H."/>
            <person name="Banfield J.F."/>
        </authorList>
    </citation>
    <scope>NUCLEOTIDE SEQUENCE [LARGE SCALE GENOMIC DNA]</scope>
</reference>
<dbReference type="InterPro" id="IPR036779">
    <property type="entry name" value="LysM_dom_sf"/>
</dbReference>
<dbReference type="InterPro" id="IPR016047">
    <property type="entry name" value="M23ase_b-sheet_dom"/>
</dbReference>
<organism evidence="2 3">
    <name type="scientific">Candidatus Uhrbacteria bacterium GW2011_GWF2_44_350</name>
    <dbReference type="NCBI Taxonomy" id="1619000"/>
    <lineage>
        <taxon>Bacteria</taxon>
        <taxon>Candidatus Uhriibacteriota</taxon>
    </lineage>
</organism>
<evidence type="ECO:0000313" key="2">
    <source>
        <dbReference type="EMBL" id="KKT70097.1"/>
    </source>
</evidence>
<comment type="caution">
    <text evidence="2">The sequence shown here is derived from an EMBL/GenBank/DDBJ whole genome shotgun (WGS) entry which is preliminary data.</text>
</comment>
<gene>
    <name evidence="2" type="ORF">UW63_C0036G0003</name>
</gene>
<dbReference type="InterPro" id="IPR011055">
    <property type="entry name" value="Dup_hybrid_motif"/>
</dbReference>
<feature type="domain" description="LysM" evidence="1">
    <location>
        <begin position="264"/>
        <end position="308"/>
    </location>
</feature>
<evidence type="ECO:0000313" key="3">
    <source>
        <dbReference type="Proteomes" id="UP000034154"/>
    </source>
</evidence>
<evidence type="ECO:0000259" key="1">
    <source>
        <dbReference type="PROSITE" id="PS51782"/>
    </source>
</evidence>
<proteinExistence type="predicted"/>
<dbReference type="CDD" id="cd12797">
    <property type="entry name" value="M23_peptidase"/>
    <property type="match status" value="1"/>
</dbReference>
<dbReference type="PROSITE" id="PS51782">
    <property type="entry name" value="LYSM"/>
    <property type="match status" value="2"/>
</dbReference>
<protein>
    <submittedName>
        <fullName evidence="2">Peptidase M23</fullName>
    </submittedName>
</protein>
<name>A0A0G1LN05_9BACT</name>
<dbReference type="EMBL" id="LCJB01000036">
    <property type="protein sequence ID" value="KKT70097.1"/>
    <property type="molecule type" value="Genomic_DNA"/>
</dbReference>
<dbReference type="GO" id="GO:0004222">
    <property type="term" value="F:metalloendopeptidase activity"/>
    <property type="evidence" value="ECO:0007669"/>
    <property type="project" value="TreeGrafter"/>
</dbReference>
<dbReference type="InterPro" id="IPR050570">
    <property type="entry name" value="Cell_wall_metabolism_enzyme"/>
</dbReference>
<dbReference type="Pfam" id="PF01551">
    <property type="entry name" value="Peptidase_M23"/>
    <property type="match status" value="1"/>
</dbReference>
<dbReference type="SMART" id="SM00257">
    <property type="entry name" value="LysM"/>
    <property type="match status" value="2"/>
</dbReference>
<dbReference type="Pfam" id="PF01476">
    <property type="entry name" value="LysM"/>
    <property type="match status" value="2"/>
</dbReference>
<dbReference type="InterPro" id="IPR018392">
    <property type="entry name" value="LysM"/>
</dbReference>